<evidence type="ECO:0000259" key="4">
    <source>
        <dbReference type="PROSITE" id="PS50157"/>
    </source>
</evidence>
<feature type="compositionally biased region" description="Low complexity" evidence="3">
    <location>
        <begin position="370"/>
        <end position="392"/>
    </location>
</feature>
<feature type="compositionally biased region" description="Acidic residues" evidence="3">
    <location>
        <begin position="217"/>
        <end position="241"/>
    </location>
</feature>
<keyword evidence="2" id="KW-0862">Zinc</keyword>
<sequence length="592" mass="63944">MISKGNPLSISGFIALSRLHSFHDLSIRENRIRQGMDDLKRKSFIDRWTASFPWRARRRRRGRLPSMHADGRRRTRRCACCCCRYIRTMPNRRATTQARQDQPIEEHFPVQAHSIHNMDEEYDPELSMGEADGFGRTLSFLWGLKVRPRHGVVYDVPEDHYLVISMASLGASDPKGKRSALLIEDAGLPDDYEEDDDDNDDHETDSDEEKGNVATGSEDEDESPASDPESDADSSSAEEQEALMNGFEDQASESDEEQEASEASFSADSASVSSSAASASEQSTSSADDEVSDDDDDDDVKHPSKRAIVACVLLRGRVESQPLNLEIAGPRQLRFWAHGKDTIHLTGHIEIEDMSEFDSDDEDDEDGMEMDYSGSESDGGIADYSASGSSSASDDEPLPPPPSQRRSVRITEIKEEENQDGMNVNETITPPARSKSRSTSATAARGAAGNVSASPSRSSEVKGSKSDQKGHRDNAVSPAPVKTEQSTPSSRGKKNQVSAAHNDQTGDASTQSGKHVRFLSSADEKGTESAKKRARGDSSSASPAATQSPAGSSGGSAVAAGNLPTGIACSKCGKSFKLASALEQHMKAKHAA</sequence>
<proteinExistence type="inferred from homology"/>
<comment type="caution">
    <text evidence="5">The sequence shown here is derived from an EMBL/GenBank/DDBJ whole genome shotgun (WGS) entry which is preliminary data.</text>
</comment>
<protein>
    <recommendedName>
        <fullName evidence="4">C2H2-type domain-containing protein</fullName>
    </recommendedName>
</protein>
<feature type="compositionally biased region" description="Acidic residues" evidence="3">
    <location>
        <begin position="352"/>
        <end position="369"/>
    </location>
</feature>
<dbReference type="OrthoDB" id="10660825at2759"/>
<feature type="compositionally biased region" description="Basic and acidic residues" evidence="3">
    <location>
        <begin position="459"/>
        <end position="474"/>
    </location>
</feature>
<dbReference type="GO" id="GO:0008270">
    <property type="term" value="F:zinc ion binding"/>
    <property type="evidence" value="ECO:0007669"/>
    <property type="project" value="UniProtKB-KW"/>
</dbReference>
<accession>A0A7J7IIY5</accession>
<keyword evidence="6" id="KW-1185">Reference proteome</keyword>
<feature type="region of interest" description="Disordered" evidence="3">
    <location>
        <begin position="351"/>
        <end position="564"/>
    </location>
</feature>
<dbReference type="Gene3D" id="2.60.120.340">
    <property type="entry name" value="Nucleoplasmin core domain"/>
    <property type="match status" value="1"/>
</dbReference>
<comment type="similarity">
    <text evidence="1">Belongs to the histone deacetylase HD2 family.</text>
</comment>
<dbReference type="PROSITE" id="PS00028">
    <property type="entry name" value="ZINC_FINGER_C2H2_1"/>
    <property type="match status" value="1"/>
</dbReference>
<feature type="compositionally biased region" description="Low complexity" evidence="3">
    <location>
        <begin position="437"/>
        <end position="454"/>
    </location>
</feature>
<name>A0A7J7IIY5_9RHOD</name>
<dbReference type="Pfam" id="PF17800">
    <property type="entry name" value="NPL"/>
    <property type="match status" value="1"/>
</dbReference>
<dbReference type="InterPro" id="IPR013087">
    <property type="entry name" value="Znf_C2H2_type"/>
</dbReference>
<dbReference type="Proteomes" id="UP000530660">
    <property type="component" value="Unassembled WGS sequence"/>
</dbReference>
<feature type="region of interest" description="Disordered" evidence="3">
    <location>
        <begin position="186"/>
        <end position="305"/>
    </location>
</feature>
<feature type="compositionally biased region" description="Acidic residues" evidence="3">
    <location>
        <begin position="250"/>
        <end position="260"/>
    </location>
</feature>
<feature type="compositionally biased region" description="Acidic residues" evidence="3">
    <location>
        <begin position="287"/>
        <end position="298"/>
    </location>
</feature>
<dbReference type="AlphaFoldDB" id="A0A7J7IIY5"/>
<evidence type="ECO:0000313" key="6">
    <source>
        <dbReference type="Proteomes" id="UP000530660"/>
    </source>
</evidence>
<organism evidence="5 6">
    <name type="scientific">Cyanidiococcus yangmingshanensis</name>
    <dbReference type="NCBI Taxonomy" id="2690220"/>
    <lineage>
        <taxon>Eukaryota</taxon>
        <taxon>Rhodophyta</taxon>
        <taxon>Bangiophyceae</taxon>
        <taxon>Cyanidiales</taxon>
        <taxon>Cyanidiaceae</taxon>
        <taxon>Cyanidiococcus</taxon>
    </lineage>
</organism>
<evidence type="ECO:0000256" key="3">
    <source>
        <dbReference type="SAM" id="MobiDB-lite"/>
    </source>
</evidence>
<dbReference type="InterPro" id="IPR041232">
    <property type="entry name" value="NPL"/>
</dbReference>
<feature type="compositionally biased region" description="Low complexity" evidence="3">
    <location>
        <begin position="261"/>
        <end position="286"/>
    </location>
</feature>
<gene>
    <name evidence="5" type="ORF">F1559_002078</name>
</gene>
<keyword evidence="2" id="KW-0863">Zinc-finger</keyword>
<dbReference type="SMART" id="SM00355">
    <property type="entry name" value="ZnF_C2H2"/>
    <property type="match status" value="1"/>
</dbReference>
<dbReference type="PROSITE" id="PS50157">
    <property type="entry name" value="ZINC_FINGER_C2H2_2"/>
    <property type="match status" value="1"/>
</dbReference>
<keyword evidence="2" id="KW-0479">Metal-binding</keyword>
<feature type="compositionally biased region" description="Basic and acidic residues" evidence="3">
    <location>
        <begin position="522"/>
        <end position="531"/>
    </location>
</feature>
<feature type="compositionally biased region" description="Acidic residues" evidence="3">
    <location>
        <begin position="187"/>
        <end position="208"/>
    </location>
</feature>
<feature type="compositionally biased region" description="Low complexity" evidence="3">
    <location>
        <begin position="538"/>
        <end position="561"/>
    </location>
</feature>
<dbReference type="EMBL" id="VWRR01000008">
    <property type="protein sequence ID" value="KAF6002988.1"/>
    <property type="molecule type" value="Genomic_DNA"/>
</dbReference>
<feature type="domain" description="C2H2-type" evidence="4">
    <location>
        <begin position="567"/>
        <end position="592"/>
    </location>
</feature>
<evidence type="ECO:0000256" key="2">
    <source>
        <dbReference type="PROSITE-ProRule" id="PRU00042"/>
    </source>
</evidence>
<evidence type="ECO:0000256" key="1">
    <source>
        <dbReference type="ARBA" id="ARBA00006673"/>
    </source>
</evidence>
<feature type="compositionally biased region" description="Polar residues" evidence="3">
    <location>
        <begin position="483"/>
        <end position="513"/>
    </location>
</feature>
<evidence type="ECO:0000313" key="5">
    <source>
        <dbReference type="EMBL" id="KAF6002988.1"/>
    </source>
</evidence>
<reference evidence="5 6" key="1">
    <citation type="journal article" date="2020" name="J. Phycol.">
        <title>Comparative genome analysis reveals Cyanidiococcus gen. nov., a new extremophilic red algal genus sister to Cyanidioschyzon (Cyanidioschyzonaceae, Rhodophyta).</title>
        <authorList>
            <person name="Liu S.-L."/>
            <person name="Chiang Y.-R."/>
            <person name="Yoon H.S."/>
            <person name="Fu H.-Y."/>
        </authorList>
    </citation>
    <scope>NUCLEOTIDE SEQUENCE [LARGE SCALE GENOMIC DNA]</scope>
    <source>
        <strain evidence="5 6">THAL066</strain>
    </source>
</reference>